<proteinExistence type="inferred from homology"/>
<dbReference type="Gene3D" id="1.10.287.950">
    <property type="entry name" value="Methyl-accepting chemotaxis protein"/>
    <property type="match status" value="1"/>
</dbReference>
<feature type="domain" description="HAMP" evidence="11">
    <location>
        <begin position="211"/>
        <end position="264"/>
    </location>
</feature>
<keyword evidence="6 8" id="KW-0807">Transducer</keyword>
<keyword evidence="2" id="KW-1003">Cell membrane</keyword>
<dbReference type="Gene3D" id="3.30.450.20">
    <property type="entry name" value="PAS domain"/>
    <property type="match status" value="1"/>
</dbReference>
<dbReference type="SMART" id="SM00304">
    <property type="entry name" value="HAMP"/>
    <property type="match status" value="1"/>
</dbReference>
<dbReference type="SUPFAM" id="SSF58104">
    <property type="entry name" value="Methyl-accepting chemotaxis protein (MCP) signaling domain"/>
    <property type="match status" value="1"/>
</dbReference>
<dbReference type="InterPro" id="IPR004089">
    <property type="entry name" value="MCPsignal_dom"/>
</dbReference>
<feature type="domain" description="Methyl-accepting transducer" evidence="10">
    <location>
        <begin position="305"/>
        <end position="541"/>
    </location>
</feature>
<dbReference type="PROSITE" id="PS50111">
    <property type="entry name" value="CHEMOTAXIS_TRANSDUC_2"/>
    <property type="match status" value="1"/>
</dbReference>
<dbReference type="Gene3D" id="1.10.8.500">
    <property type="entry name" value="HAMP domain in histidine kinase"/>
    <property type="match status" value="1"/>
</dbReference>
<dbReference type="Proteomes" id="UP000584642">
    <property type="component" value="Unassembled WGS sequence"/>
</dbReference>
<name>A0ABX2T4I9_9PROT</name>
<keyword evidence="4 9" id="KW-1133">Transmembrane helix</keyword>
<comment type="similarity">
    <text evidence="7">Belongs to the methyl-accepting chemotaxis (MCP) protein family.</text>
</comment>
<dbReference type="CDD" id="cd06225">
    <property type="entry name" value="HAMP"/>
    <property type="match status" value="1"/>
</dbReference>
<evidence type="ECO:0000256" key="3">
    <source>
        <dbReference type="ARBA" id="ARBA00022692"/>
    </source>
</evidence>
<keyword evidence="5 9" id="KW-0472">Membrane</keyword>
<dbReference type="PANTHER" id="PTHR32089:SF112">
    <property type="entry name" value="LYSOZYME-LIKE PROTEIN-RELATED"/>
    <property type="match status" value="1"/>
</dbReference>
<evidence type="ECO:0000256" key="7">
    <source>
        <dbReference type="ARBA" id="ARBA00029447"/>
    </source>
</evidence>
<reference evidence="12 13" key="1">
    <citation type="submission" date="2020-05" db="EMBL/GenBank/DDBJ databases">
        <title>Azospirillum oleiclasticum sp. nov, a nitrogen-fixing and heavy crude oil-emulsifying bacterium isolated from the crude oil of Yumen Oilfield.</title>
        <authorList>
            <person name="Wu D."/>
            <person name="Cai M."/>
            <person name="Zhang X."/>
        </authorList>
    </citation>
    <scope>NUCLEOTIDE SEQUENCE [LARGE SCALE GENOMIC DNA]</scope>
    <source>
        <strain evidence="12 13">ROY-1-1-2</strain>
    </source>
</reference>
<dbReference type="Pfam" id="PF00015">
    <property type="entry name" value="MCPsignal"/>
    <property type="match status" value="1"/>
</dbReference>
<sequence length="561" mass="59081">MAIRILSLRTKMLSLVGITTVAVGVVAGIALWMNFQQMYRDRLNSLRSVIETAHGVAVSLNAEVEKATITKGEAVRRLSSIISTMRYGDGEYIAVNSLDGLGVVHPIRPDLVGKDVTGTMDAKGFPLGRVMNDVARKGEGIVNYHWPKAGETEPQPKSSYVKAFAPWNVYFFTGVYMDDLWNQFYEYGLWLLLAVGALAVPAVGAVAYVGLSVSGSIRSLSVRMHALAGGDLDQRFAEAGRGDEIGEMAAAVEVFRKSAIDKQRLEIERAEEGLRAAADKRASMRALADTFEGTVGGVISTVIDETASMQAKTSSMTDATSETNRLASAMATATSQTAANVQTVAATSEELSASIAEIGRQVTRSSQIATEAVDQAERANERIGGLADAVQRIGAVVDLINSIASQTNLLALNATIEAARAGEAGKGFAVVASEVKTLAAQTAKATDEIAAQVAGIQTATHQTVTEINGVGQIIAQMDQITGAIAAAIEEQGAATREIARSIQQAAVGTNEVSNSIAGVSAAAEQSGKVARDLQASFRQLSDQAGTLRAEVQRFLSTVRVA</sequence>
<dbReference type="SMART" id="SM00283">
    <property type="entry name" value="MA"/>
    <property type="match status" value="1"/>
</dbReference>
<evidence type="ECO:0000313" key="12">
    <source>
        <dbReference type="EMBL" id="NYZ19119.1"/>
    </source>
</evidence>
<comment type="caution">
    <text evidence="12">The sequence shown here is derived from an EMBL/GenBank/DDBJ whole genome shotgun (WGS) entry which is preliminary data.</text>
</comment>
<organism evidence="12 13">
    <name type="scientific">Azospirillum oleiclasticum</name>
    <dbReference type="NCBI Taxonomy" id="2735135"/>
    <lineage>
        <taxon>Bacteria</taxon>
        <taxon>Pseudomonadati</taxon>
        <taxon>Pseudomonadota</taxon>
        <taxon>Alphaproteobacteria</taxon>
        <taxon>Rhodospirillales</taxon>
        <taxon>Azospirillaceae</taxon>
        <taxon>Azospirillum</taxon>
    </lineage>
</organism>
<feature type="transmembrane region" description="Helical" evidence="9">
    <location>
        <begin position="12"/>
        <end position="33"/>
    </location>
</feature>
<keyword evidence="13" id="KW-1185">Reference proteome</keyword>
<dbReference type="PROSITE" id="PS50885">
    <property type="entry name" value="HAMP"/>
    <property type="match status" value="1"/>
</dbReference>
<evidence type="ECO:0000256" key="6">
    <source>
        <dbReference type="ARBA" id="ARBA00023224"/>
    </source>
</evidence>
<dbReference type="Pfam" id="PF17200">
    <property type="entry name" value="sCache_2"/>
    <property type="match status" value="1"/>
</dbReference>
<evidence type="ECO:0000256" key="9">
    <source>
        <dbReference type="SAM" id="Phobius"/>
    </source>
</evidence>
<evidence type="ECO:0000256" key="4">
    <source>
        <dbReference type="ARBA" id="ARBA00022989"/>
    </source>
</evidence>
<dbReference type="InterPro" id="IPR033480">
    <property type="entry name" value="sCache_2"/>
</dbReference>
<evidence type="ECO:0000313" key="13">
    <source>
        <dbReference type="Proteomes" id="UP000584642"/>
    </source>
</evidence>
<evidence type="ECO:0000256" key="1">
    <source>
        <dbReference type="ARBA" id="ARBA00004651"/>
    </source>
</evidence>
<dbReference type="PANTHER" id="PTHR32089">
    <property type="entry name" value="METHYL-ACCEPTING CHEMOTAXIS PROTEIN MCPB"/>
    <property type="match status" value="1"/>
</dbReference>
<keyword evidence="3 9" id="KW-0812">Transmembrane</keyword>
<dbReference type="InterPro" id="IPR004090">
    <property type="entry name" value="Chemotax_Me-accpt_rcpt"/>
</dbReference>
<dbReference type="InterPro" id="IPR003660">
    <property type="entry name" value="HAMP_dom"/>
</dbReference>
<evidence type="ECO:0000256" key="8">
    <source>
        <dbReference type="PROSITE-ProRule" id="PRU00284"/>
    </source>
</evidence>
<evidence type="ECO:0000259" key="10">
    <source>
        <dbReference type="PROSITE" id="PS50111"/>
    </source>
</evidence>
<accession>A0ABX2T4I9</accession>
<evidence type="ECO:0000256" key="5">
    <source>
        <dbReference type="ARBA" id="ARBA00023136"/>
    </source>
</evidence>
<dbReference type="Pfam" id="PF00672">
    <property type="entry name" value="HAMP"/>
    <property type="match status" value="1"/>
</dbReference>
<dbReference type="EMBL" id="JABFDB010000002">
    <property type="protein sequence ID" value="NYZ19119.1"/>
    <property type="molecule type" value="Genomic_DNA"/>
</dbReference>
<evidence type="ECO:0000256" key="2">
    <source>
        <dbReference type="ARBA" id="ARBA00022475"/>
    </source>
</evidence>
<feature type="transmembrane region" description="Helical" evidence="9">
    <location>
        <begin position="187"/>
        <end position="211"/>
    </location>
</feature>
<gene>
    <name evidence="12" type="ORF">HND93_05300</name>
</gene>
<protein>
    <submittedName>
        <fullName evidence="12">HAMP domain-containing protein</fullName>
    </submittedName>
</protein>
<dbReference type="PRINTS" id="PR00260">
    <property type="entry name" value="CHEMTRNSDUCR"/>
</dbReference>
<dbReference type="SMART" id="SM01049">
    <property type="entry name" value="Cache_2"/>
    <property type="match status" value="1"/>
</dbReference>
<comment type="subcellular location">
    <subcellularLocation>
        <location evidence="1">Cell membrane</location>
        <topology evidence="1">Multi-pass membrane protein</topology>
    </subcellularLocation>
</comment>
<evidence type="ECO:0000259" key="11">
    <source>
        <dbReference type="PROSITE" id="PS50885"/>
    </source>
</evidence>